<evidence type="ECO:0000313" key="2">
    <source>
        <dbReference type="EMBL" id="ARZ70544.1"/>
    </source>
</evidence>
<proteinExistence type="predicted"/>
<dbReference type="Proteomes" id="UP000195755">
    <property type="component" value="Chromosome"/>
</dbReference>
<dbReference type="EMBL" id="CP021744">
    <property type="protein sequence ID" value="ARZ70544.1"/>
    <property type="molecule type" value="Genomic_DNA"/>
</dbReference>
<reference evidence="2 3" key="1">
    <citation type="submission" date="2017-06" db="EMBL/GenBank/DDBJ databases">
        <title>Streptomyces albireticuli Genome sequencing and assembly.</title>
        <authorList>
            <person name="Wang Y."/>
            <person name="Du B."/>
            <person name="Ding Y."/>
            <person name="Liu H."/>
            <person name="Hou Q."/>
            <person name="Liu K."/>
            <person name="Yao L."/>
            <person name="Wang C."/>
        </authorList>
    </citation>
    <scope>NUCLEOTIDE SEQUENCE [LARGE SCALE GENOMIC DNA]</scope>
    <source>
        <strain evidence="2 3">MDJK11</strain>
    </source>
</reference>
<feature type="compositionally biased region" description="Basic residues" evidence="1">
    <location>
        <begin position="16"/>
        <end position="26"/>
    </location>
</feature>
<feature type="compositionally biased region" description="Low complexity" evidence="1">
    <location>
        <begin position="1"/>
        <end position="15"/>
    </location>
</feature>
<protein>
    <submittedName>
        <fullName evidence="2">Uncharacterized protein</fullName>
    </submittedName>
</protein>
<evidence type="ECO:0000256" key="1">
    <source>
        <dbReference type="SAM" id="MobiDB-lite"/>
    </source>
</evidence>
<dbReference type="AlphaFoldDB" id="A0A1Z2L8A9"/>
<dbReference type="KEGG" id="salj:SMD11_4951"/>
<sequence>MTTTDGMTTPTTTPRKPTKARSRQRSRALYWSSTSPSSQSATTPNAM</sequence>
<feature type="compositionally biased region" description="Low complexity" evidence="1">
    <location>
        <begin position="32"/>
        <end position="47"/>
    </location>
</feature>
<gene>
    <name evidence="2" type="ORF">SMD11_4951</name>
</gene>
<feature type="region of interest" description="Disordered" evidence="1">
    <location>
        <begin position="1"/>
        <end position="47"/>
    </location>
</feature>
<accession>A0A1Z2L8A9</accession>
<name>A0A1Z2L8A9_9ACTN</name>
<evidence type="ECO:0000313" key="3">
    <source>
        <dbReference type="Proteomes" id="UP000195755"/>
    </source>
</evidence>
<organism evidence="2 3">
    <name type="scientific">Streptomyces albireticuli</name>
    <dbReference type="NCBI Taxonomy" id="1940"/>
    <lineage>
        <taxon>Bacteria</taxon>
        <taxon>Bacillati</taxon>
        <taxon>Actinomycetota</taxon>
        <taxon>Actinomycetes</taxon>
        <taxon>Kitasatosporales</taxon>
        <taxon>Streptomycetaceae</taxon>
        <taxon>Streptomyces</taxon>
    </lineage>
</organism>